<dbReference type="OMA" id="RNEMALC"/>
<proteinExistence type="predicted"/>
<feature type="compositionally biased region" description="Basic residues" evidence="1">
    <location>
        <begin position="220"/>
        <end position="232"/>
    </location>
</feature>
<dbReference type="KEGG" id="lgi:LOTGIDRAFT_159966"/>
<feature type="compositionally biased region" description="Polar residues" evidence="1">
    <location>
        <begin position="233"/>
        <end position="255"/>
    </location>
</feature>
<keyword evidence="3" id="KW-1185">Reference proteome</keyword>
<dbReference type="AlphaFoldDB" id="V4C4R1"/>
<feature type="region of interest" description="Disordered" evidence="1">
    <location>
        <begin position="1"/>
        <end position="300"/>
    </location>
</feature>
<evidence type="ECO:0000256" key="1">
    <source>
        <dbReference type="SAM" id="MobiDB-lite"/>
    </source>
</evidence>
<evidence type="ECO:0000313" key="3">
    <source>
        <dbReference type="Proteomes" id="UP000030746"/>
    </source>
</evidence>
<reference evidence="2 3" key="1">
    <citation type="journal article" date="2013" name="Nature">
        <title>Insights into bilaterian evolution from three spiralian genomes.</title>
        <authorList>
            <person name="Simakov O."/>
            <person name="Marletaz F."/>
            <person name="Cho S.J."/>
            <person name="Edsinger-Gonzales E."/>
            <person name="Havlak P."/>
            <person name="Hellsten U."/>
            <person name="Kuo D.H."/>
            <person name="Larsson T."/>
            <person name="Lv J."/>
            <person name="Arendt D."/>
            <person name="Savage R."/>
            <person name="Osoegawa K."/>
            <person name="de Jong P."/>
            <person name="Grimwood J."/>
            <person name="Chapman J.A."/>
            <person name="Shapiro H."/>
            <person name="Aerts A."/>
            <person name="Otillar R.P."/>
            <person name="Terry A.Y."/>
            <person name="Boore J.L."/>
            <person name="Grigoriev I.V."/>
            <person name="Lindberg D.R."/>
            <person name="Seaver E.C."/>
            <person name="Weisblat D.A."/>
            <person name="Putnam N.H."/>
            <person name="Rokhsar D.S."/>
        </authorList>
    </citation>
    <scope>NUCLEOTIDE SEQUENCE [LARGE SCALE GENOMIC DNA]</scope>
</reference>
<organism evidence="2 3">
    <name type="scientific">Lottia gigantea</name>
    <name type="common">Giant owl limpet</name>
    <dbReference type="NCBI Taxonomy" id="225164"/>
    <lineage>
        <taxon>Eukaryota</taxon>
        <taxon>Metazoa</taxon>
        <taxon>Spiralia</taxon>
        <taxon>Lophotrochozoa</taxon>
        <taxon>Mollusca</taxon>
        <taxon>Gastropoda</taxon>
        <taxon>Patellogastropoda</taxon>
        <taxon>Lottioidea</taxon>
        <taxon>Lottiidae</taxon>
        <taxon>Lottia</taxon>
    </lineage>
</organism>
<sequence length="323" mass="35963">MSITKKESPPNSTTRPACMPSKKDDGFLPPINLRATPSSDSDTDYRRDQNGRMLLSNENSSLTPSPVKLPSIGRSISTSVSSLTSNRRKEKDRRELCRSPSCPSNIGGIIDDLENGPDETDSSRCSKDDSDVKLPDIFKDNSKASYASYATPRTERKNGNKKKPEREDQLLKSRDASPEKHIAEKIAMGMKCSQSDSPRGDNLDTNRSTQCALLLPLRRNSMRKSKRKRKNCAQRQNTQISVKSESAASDGNSASDIIIPSSKSEYDYDPMRHDVPQNLSESDIDLNSDKSSEGNPVHPTYHVTKQMSNKHQIRMKDMANVKV</sequence>
<gene>
    <name evidence="2" type="ORF">LOTGIDRAFT_159966</name>
</gene>
<name>V4C4R1_LOTGI</name>
<dbReference type="RefSeq" id="XP_009052902.1">
    <property type="nucleotide sequence ID" value="XM_009054654.1"/>
</dbReference>
<protein>
    <submittedName>
        <fullName evidence="2">Uncharacterized protein</fullName>
    </submittedName>
</protein>
<evidence type="ECO:0000313" key="2">
    <source>
        <dbReference type="EMBL" id="ESO96549.1"/>
    </source>
</evidence>
<feature type="compositionally biased region" description="Low complexity" evidence="1">
    <location>
        <begin position="71"/>
        <end position="85"/>
    </location>
</feature>
<feature type="compositionally biased region" description="Basic and acidic residues" evidence="1">
    <location>
        <begin position="87"/>
        <end position="97"/>
    </location>
</feature>
<accession>V4C4R1</accession>
<dbReference type="EMBL" id="KB201459">
    <property type="protein sequence ID" value="ESO96549.1"/>
    <property type="molecule type" value="Genomic_DNA"/>
</dbReference>
<dbReference type="HOGENOM" id="CLU_861339_0_0_1"/>
<feature type="compositionally biased region" description="Basic and acidic residues" evidence="1">
    <location>
        <begin position="121"/>
        <end position="142"/>
    </location>
</feature>
<dbReference type="GeneID" id="20238233"/>
<feature type="compositionally biased region" description="Acidic residues" evidence="1">
    <location>
        <begin position="111"/>
        <end position="120"/>
    </location>
</feature>
<dbReference type="OrthoDB" id="6116069at2759"/>
<feature type="compositionally biased region" description="Basic and acidic residues" evidence="1">
    <location>
        <begin position="264"/>
        <end position="275"/>
    </location>
</feature>
<dbReference type="Proteomes" id="UP000030746">
    <property type="component" value="Unassembled WGS sequence"/>
</dbReference>
<dbReference type="CTD" id="20238233"/>
<feature type="compositionally biased region" description="Basic and acidic residues" evidence="1">
    <location>
        <begin position="153"/>
        <end position="184"/>
    </location>
</feature>